<organism evidence="1 2">
    <name type="scientific">Phytophthora nicotianae P1976</name>
    <dbReference type="NCBI Taxonomy" id="1317066"/>
    <lineage>
        <taxon>Eukaryota</taxon>
        <taxon>Sar</taxon>
        <taxon>Stramenopiles</taxon>
        <taxon>Oomycota</taxon>
        <taxon>Peronosporomycetes</taxon>
        <taxon>Peronosporales</taxon>
        <taxon>Peronosporaceae</taxon>
        <taxon>Phytophthora</taxon>
    </lineage>
</organism>
<dbReference type="AlphaFoldDB" id="A0A081AZQ4"/>
<feature type="non-terminal residue" evidence="1">
    <location>
        <position position="1"/>
    </location>
</feature>
<comment type="caution">
    <text evidence="1">The sequence shown here is derived from an EMBL/GenBank/DDBJ whole genome shotgun (WGS) entry which is preliminary data.</text>
</comment>
<protein>
    <submittedName>
        <fullName evidence="1">Uncharacterized protein</fullName>
    </submittedName>
</protein>
<dbReference type="EMBL" id="ANJA01000324">
    <property type="protein sequence ID" value="ETO84365.1"/>
    <property type="molecule type" value="Genomic_DNA"/>
</dbReference>
<gene>
    <name evidence="1" type="ORF">F444_01719</name>
</gene>
<reference evidence="1 2" key="1">
    <citation type="submission" date="2013-11" db="EMBL/GenBank/DDBJ databases">
        <title>The Genome Sequence of Phytophthora parasitica P1976.</title>
        <authorList>
            <consortium name="The Broad Institute Genomics Platform"/>
            <person name="Russ C."/>
            <person name="Tyler B."/>
            <person name="Panabieres F."/>
            <person name="Shan W."/>
            <person name="Tripathy S."/>
            <person name="Grunwald N."/>
            <person name="Machado M."/>
            <person name="Johnson C.S."/>
            <person name="Walker B."/>
            <person name="Young S."/>
            <person name="Zeng Q."/>
            <person name="Gargeya S."/>
            <person name="Fitzgerald M."/>
            <person name="Haas B."/>
            <person name="Abouelleil A."/>
            <person name="Allen A.W."/>
            <person name="Alvarado L."/>
            <person name="Arachchi H.M."/>
            <person name="Berlin A.M."/>
            <person name="Chapman S.B."/>
            <person name="Gainer-Dewar J."/>
            <person name="Goldberg J."/>
            <person name="Griggs A."/>
            <person name="Gujja S."/>
            <person name="Hansen M."/>
            <person name="Howarth C."/>
            <person name="Imamovic A."/>
            <person name="Ireland A."/>
            <person name="Larimer J."/>
            <person name="McCowan C."/>
            <person name="Murphy C."/>
            <person name="Pearson M."/>
            <person name="Poon T.W."/>
            <person name="Priest M."/>
            <person name="Roberts A."/>
            <person name="Saif S."/>
            <person name="Shea T."/>
            <person name="Sisk P."/>
            <person name="Sykes S."/>
            <person name="Wortman J."/>
            <person name="Nusbaum C."/>
            <person name="Birren B."/>
        </authorList>
    </citation>
    <scope>NUCLEOTIDE SEQUENCE [LARGE SCALE GENOMIC DNA]</scope>
    <source>
        <strain evidence="1 2">P1976</strain>
    </source>
</reference>
<dbReference type="Proteomes" id="UP000028582">
    <property type="component" value="Unassembled WGS sequence"/>
</dbReference>
<evidence type="ECO:0000313" key="2">
    <source>
        <dbReference type="Proteomes" id="UP000028582"/>
    </source>
</evidence>
<evidence type="ECO:0000313" key="1">
    <source>
        <dbReference type="EMBL" id="ETO84365.1"/>
    </source>
</evidence>
<proteinExistence type="predicted"/>
<sequence length="66" mass="7445">DVADAFARSVLVAGEVDGVLASLFPISEKCVKSGKPEIWYRQVKIVDLRGWTLMIPRLDDYIYNSE</sequence>
<name>A0A081AZQ4_PHYNI</name>
<accession>A0A081AZQ4</accession>